<dbReference type="AlphaFoldDB" id="A0A0F9BBG0"/>
<feature type="non-terminal residue" evidence="1">
    <location>
        <position position="1"/>
    </location>
</feature>
<accession>A0A0F9BBG0</accession>
<gene>
    <name evidence="1" type="ORF">LCGC14_2469460</name>
</gene>
<reference evidence="1" key="1">
    <citation type="journal article" date="2015" name="Nature">
        <title>Complex archaea that bridge the gap between prokaryotes and eukaryotes.</title>
        <authorList>
            <person name="Spang A."/>
            <person name="Saw J.H."/>
            <person name="Jorgensen S.L."/>
            <person name="Zaremba-Niedzwiedzka K."/>
            <person name="Martijn J."/>
            <person name="Lind A.E."/>
            <person name="van Eijk R."/>
            <person name="Schleper C."/>
            <person name="Guy L."/>
            <person name="Ettema T.J."/>
        </authorList>
    </citation>
    <scope>NUCLEOTIDE SEQUENCE</scope>
</reference>
<proteinExistence type="predicted"/>
<protein>
    <submittedName>
        <fullName evidence="1">Uncharacterized protein</fullName>
    </submittedName>
</protein>
<dbReference type="EMBL" id="LAZR01038631">
    <property type="protein sequence ID" value="KKL19040.1"/>
    <property type="molecule type" value="Genomic_DNA"/>
</dbReference>
<evidence type="ECO:0000313" key="1">
    <source>
        <dbReference type="EMBL" id="KKL19040.1"/>
    </source>
</evidence>
<comment type="caution">
    <text evidence="1">The sequence shown here is derived from an EMBL/GenBank/DDBJ whole genome shotgun (WGS) entry which is preliminary data.</text>
</comment>
<sequence>YFLPAAPGQVLKNLLTDAPLNPEHQGLWVTNRLRPDEAVIYIGKTPPDCSYFSYRSYLHHRFFPEEGSYKRIFAELGDTLNNLTIKTDGGEQDPFDQNTIIVTTADKGIDERVRAAARSAGYSPTSMNTDVIPSTLVRMGLDEEADIFSWIIRAAFFHDKEAGKRFIEDPPALLLRVTPKDPGQLDPYEVPPLRVRGTGRTELNLMGALNDLREAILKKHGGLEVKEMVTSVWLYEGYDAIQRGIDVLGPNRDAIYLRTEPFILRDDPNEFVILYGINHAVTGKATYSSCSVYGEKVLNGVGAVASPELVGTAEDYLPGHPEAEYLYVWKVSRSDGDDSQTLEVPWGVKAYGVELEEEAFIGFRMYLEPATKVGPIWSEIIYDRAIHFSPKTS</sequence>
<name>A0A0F9BBG0_9ZZZZ</name>
<organism evidence="1">
    <name type="scientific">marine sediment metagenome</name>
    <dbReference type="NCBI Taxonomy" id="412755"/>
    <lineage>
        <taxon>unclassified sequences</taxon>
        <taxon>metagenomes</taxon>
        <taxon>ecological metagenomes</taxon>
    </lineage>
</organism>